<name>W0FNG2_9BACT</name>
<reference evidence="3" key="1">
    <citation type="journal article" date="2013" name="PLoS ONE">
        <title>Metagenomic insights into the carbohydrate-active enzymes carried by the microorganisms adhering to solid digesta in the rumen of cows.</title>
        <authorList>
            <person name="Wang L."/>
            <person name="Hatem A."/>
            <person name="Catalyurek U.V."/>
            <person name="Morrison M."/>
            <person name="Yu Z."/>
        </authorList>
    </citation>
    <scope>NUCLEOTIDE SEQUENCE</scope>
</reference>
<dbReference type="Pfam" id="PF13193">
    <property type="entry name" value="AMP-binding_C"/>
    <property type="match status" value="1"/>
</dbReference>
<dbReference type="PANTHER" id="PTHR43767:SF10">
    <property type="entry name" value="SURFACTIN SYNTHASE SUBUNIT 1"/>
    <property type="match status" value="1"/>
</dbReference>
<dbReference type="InterPro" id="IPR025110">
    <property type="entry name" value="AMP-bd_C"/>
</dbReference>
<dbReference type="EMBL" id="KC246797">
    <property type="protein sequence ID" value="AHF24545.1"/>
    <property type="molecule type" value="Genomic_DNA"/>
</dbReference>
<keyword evidence="3" id="KW-0436">Ligase</keyword>
<evidence type="ECO:0000259" key="2">
    <source>
        <dbReference type="Pfam" id="PF13193"/>
    </source>
</evidence>
<proteinExistence type="predicted"/>
<dbReference type="Gene3D" id="3.40.50.12780">
    <property type="entry name" value="N-terminal domain of ligase-like"/>
    <property type="match status" value="1"/>
</dbReference>
<organism evidence="3">
    <name type="scientific">uncultured bacterium Contig248</name>
    <dbReference type="NCBI Taxonomy" id="1393544"/>
    <lineage>
        <taxon>Bacteria</taxon>
        <taxon>environmental samples</taxon>
    </lineage>
</organism>
<dbReference type="SUPFAM" id="SSF56801">
    <property type="entry name" value="Acetyl-CoA synthetase-like"/>
    <property type="match status" value="1"/>
</dbReference>
<feature type="domain" description="AMP-binding enzyme C-terminal" evidence="2">
    <location>
        <begin position="123"/>
        <end position="197"/>
    </location>
</feature>
<dbReference type="InterPro" id="IPR042099">
    <property type="entry name" value="ANL_N_sf"/>
</dbReference>
<dbReference type="GO" id="GO:0016877">
    <property type="term" value="F:ligase activity, forming carbon-sulfur bonds"/>
    <property type="evidence" value="ECO:0007669"/>
    <property type="project" value="UniProtKB-ARBA"/>
</dbReference>
<dbReference type="InterPro" id="IPR050237">
    <property type="entry name" value="ATP-dep_AMP-bd_enzyme"/>
</dbReference>
<evidence type="ECO:0000259" key="1">
    <source>
        <dbReference type="Pfam" id="PF00501"/>
    </source>
</evidence>
<dbReference type="InterPro" id="IPR045851">
    <property type="entry name" value="AMP-bd_C_sf"/>
</dbReference>
<sequence>MPDTRLHQGYGSSETGSICNCQYNAPGETLNSLGKPYPCVEVILENEDGSRITEPNREGYIRSRSGMNMLGYYKEPELTASVLKNGFIYSHDLMFFDERGELHFAGRGDDVINVRGFKVAPTEVENTALRFDQIADCVCLPFDALMGKELKLFVVMKEGEEFDPVGITAFLESRLEPYKVPKYIESIREIPRTYNGKIDRKALLK</sequence>
<dbReference type="Gene3D" id="3.30.300.30">
    <property type="match status" value="1"/>
</dbReference>
<protein>
    <submittedName>
        <fullName evidence="3">Fatty-acid-CoA ligase</fullName>
    </submittedName>
</protein>
<dbReference type="Pfam" id="PF00501">
    <property type="entry name" value="AMP-binding"/>
    <property type="match status" value="1"/>
</dbReference>
<evidence type="ECO:0000313" key="3">
    <source>
        <dbReference type="EMBL" id="AHF24545.1"/>
    </source>
</evidence>
<dbReference type="PANTHER" id="PTHR43767">
    <property type="entry name" value="LONG-CHAIN-FATTY-ACID--COA LIGASE"/>
    <property type="match status" value="1"/>
</dbReference>
<dbReference type="InterPro" id="IPR000873">
    <property type="entry name" value="AMP-dep_synth/lig_dom"/>
</dbReference>
<dbReference type="CDD" id="cd04433">
    <property type="entry name" value="AFD_class_I"/>
    <property type="match status" value="1"/>
</dbReference>
<feature type="domain" description="AMP-dependent synthetase/ligase" evidence="1">
    <location>
        <begin position="4"/>
        <end position="73"/>
    </location>
</feature>
<accession>W0FNG2</accession>
<dbReference type="AlphaFoldDB" id="W0FNG2"/>